<dbReference type="RefSeq" id="WP_039331305.1">
    <property type="nucleotide sequence ID" value="NZ_JTJJ01000041.1"/>
</dbReference>
<dbReference type="SMART" id="SM00972">
    <property type="entry name" value="SCPU"/>
    <property type="match status" value="2"/>
</dbReference>
<keyword evidence="3" id="KW-0946">Virion</keyword>
<feature type="chain" id="PRO_5002060670" evidence="1">
    <location>
        <begin position="22"/>
        <end position="311"/>
    </location>
</feature>
<evidence type="ECO:0000256" key="1">
    <source>
        <dbReference type="SAM" id="SignalP"/>
    </source>
</evidence>
<protein>
    <submittedName>
        <fullName evidence="3">Spore coat protein U</fullName>
    </submittedName>
</protein>
<organism evidence="3 4">
    <name type="scientific">Pantoea rodasii</name>
    <dbReference type="NCBI Taxonomy" id="1076549"/>
    <lineage>
        <taxon>Bacteria</taxon>
        <taxon>Pseudomonadati</taxon>
        <taxon>Pseudomonadota</taxon>
        <taxon>Gammaproteobacteria</taxon>
        <taxon>Enterobacterales</taxon>
        <taxon>Erwiniaceae</taxon>
        <taxon>Pantoea</taxon>
    </lineage>
</organism>
<evidence type="ECO:0000313" key="3">
    <source>
        <dbReference type="EMBL" id="KHJ67876.1"/>
    </source>
</evidence>
<dbReference type="Proteomes" id="UP000030853">
    <property type="component" value="Unassembled WGS sequence"/>
</dbReference>
<feature type="domain" description="Spore coat protein U/FanG" evidence="2">
    <location>
        <begin position="181"/>
        <end position="308"/>
    </location>
</feature>
<dbReference type="PROSITE" id="PS51257">
    <property type="entry name" value="PROKAR_LIPOPROTEIN"/>
    <property type="match status" value="1"/>
</dbReference>
<reference evidence="3 4" key="1">
    <citation type="submission" date="2014-11" db="EMBL/GenBank/DDBJ databases">
        <title>Genome sequencing of Pantoea rodasii ND03.</title>
        <authorList>
            <person name="Muhamad Yunos N.Y."/>
            <person name="Chan K.-G."/>
        </authorList>
    </citation>
    <scope>NUCLEOTIDE SEQUENCE [LARGE SCALE GENOMIC DNA]</scope>
    <source>
        <strain evidence="3 4">ND03</strain>
    </source>
</reference>
<proteinExistence type="predicted"/>
<accession>A0A0B1R878</accession>
<gene>
    <name evidence="3" type="ORF">QU24_12145</name>
</gene>
<keyword evidence="1" id="KW-0732">Signal</keyword>
<dbReference type="AlphaFoldDB" id="A0A0B1R878"/>
<evidence type="ECO:0000259" key="2">
    <source>
        <dbReference type="Pfam" id="PF05229"/>
    </source>
</evidence>
<sequence>MKRILISLVILLAGWSSSLWAACTASSSSTDFGSLSSFTLASTAQVVETGTGFTCSGSALSLLSTNTVTGTMTRSANALGTTPQFYNSSTGSYVPYSICGDSGCSTVYSIGSSKTWSSTSLLGLLGLFNASDGTLPLYLKTATGTNVPAGTYTDTLTITWNYSICFVGVLGICSYTTGTVTSTIQLQFAVTNDCAIDSAPDVDFGSASLPASFGTISSTLGIRCTLNAAYSVNLASSNATSGDWRQMINGTSLLQYQLYQPDGSAWTASNDLSETGTGATQSINYTAKVNPDQTNQPAGSYSDTVTVTVTY</sequence>
<feature type="domain" description="Spore coat protein U/FanG" evidence="2">
    <location>
        <begin position="17"/>
        <end position="159"/>
    </location>
</feature>
<dbReference type="PANTHER" id="PTHR37089">
    <property type="entry name" value="PROTEIN U-RELATED"/>
    <property type="match status" value="1"/>
</dbReference>
<comment type="caution">
    <text evidence="3">The sequence shown here is derived from an EMBL/GenBank/DDBJ whole genome shotgun (WGS) entry which is preliminary data.</text>
</comment>
<dbReference type="InterPro" id="IPR053167">
    <property type="entry name" value="Spore_coat_component"/>
</dbReference>
<feature type="signal peptide" evidence="1">
    <location>
        <begin position="1"/>
        <end position="21"/>
    </location>
</feature>
<evidence type="ECO:0000313" key="4">
    <source>
        <dbReference type="Proteomes" id="UP000030853"/>
    </source>
</evidence>
<keyword evidence="3" id="KW-0167">Capsid protein</keyword>
<dbReference type="EMBL" id="JTJJ01000041">
    <property type="protein sequence ID" value="KHJ67876.1"/>
    <property type="molecule type" value="Genomic_DNA"/>
</dbReference>
<name>A0A0B1R878_9GAMM</name>
<dbReference type="PANTHER" id="PTHR37089:SF1">
    <property type="entry name" value="MEMBRANE PROTEIN"/>
    <property type="match status" value="1"/>
</dbReference>
<dbReference type="Pfam" id="PF05229">
    <property type="entry name" value="SCPU"/>
    <property type="match status" value="2"/>
</dbReference>
<dbReference type="InterPro" id="IPR007893">
    <property type="entry name" value="Spore_coat_U/FanG"/>
</dbReference>